<dbReference type="Gene3D" id="1.20.1560.10">
    <property type="entry name" value="ABC transporter type 1, transmembrane domain"/>
    <property type="match status" value="2"/>
</dbReference>
<dbReference type="STRING" id="683960.A0A1E3PD58"/>
<dbReference type="EMBL" id="KV454208">
    <property type="protein sequence ID" value="ODQ62892.1"/>
    <property type="molecule type" value="Genomic_DNA"/>
</dbReference>
<evidence type="ECO:0000256" key="1">
    <source>
        <dbReference type="ARBA" id="ARBA00004141"/>
    </source>
</evidence>
<dbReference type="CDD" id="cd18578">
    <property type="entry name" value="ABC_6TM_Pgp_ABCB1_D2_like"/>
    <property type="match status" value="1"/>
</dbReference>
<feature type="transmembrane region" description="Helical" evidence="9">
    <location>
        <begin position="986"/>
        <end position="1006"/>
    </location>
</feature>
<dbReference type="PROSITE" id="PS00211">
    <property type="entry name" value="ABC_TRANSPORTER_1"/>
    <property type="match status" value="1"/>
</dbReference>
<name>A0A1E3PD58_WICAA</name>
<keyword evidence="6 9" id="KW-1133">Transmembrane helix</keyword>
<dbReference type="GeneID" id="30202693"/>
<keyword evidence="2" id="KW-0813">Transport</keyword>
<dbReference type="PANTHER" id="PTHR43394:SF15">
    <property type="entry name" value="ALPHA-FACTOR-TRANSPORTING ATPASE"/>
    <property type="match status" value="1"/>
</dbReference>
<keyword evidence="5" id="KW-0067">ATP-binding</keyword>
<dbReference type="GO" id="GO:0005524">
    <property type="term" value="F:ATP binding"/>
    <property type="evidence" value="ECO:0007669"/>
    <property type="project" value="UniProtKB-KW"/>
</dbReference>
<protein>
    <submittedName>
        <fullName evidence="12">Uncharacterized protein</fullName>
    </submittedName>
</protein>
<keyword evidence="7 9" id="KW-0472">Membrane</keyword>
<feature type="transmembrane region" description="Helical" evidence="9">
    <location>
        <begin position="12"/>
        <end position="36"/>
    </location>
</feature>
<keyword evidence="4" id="KW-0547">Nucleotide-binding</keyword>
<sequence length="1289" mass="144326">MLFSRSDIPWLIMGSIATIIGALAPAISSILMGRVFQVLAKFMKGEYHGFGDYMQAIRLSTMSLVIMGASCVPFVWTTISCWMQIGESQGLKARTNILETYITKPISWYEENDKVMGDLTQINRCVEELRAGTSEATALFLQSIVCMGALLGTSFYYSWSVTLVMLASSPLIVVFAYVFARLTEKFTKQENTETAFAAKILDWSLISSKLVRLFSTQSLEFNKFETSVLKCKRAFLKLILVTSANMGLMRFIMLCMFVQGFWFGSSQVRKGKVEAGHVLTCFTSCLMLGETLKSVLPQIVTIQKAKVAIRKIQQFVQIRKSKTMVSKFKTQIALDDTKNISLYPESCRGDIKFKSVEFAYPTRFDTKVLKNVTIHFPAGKTTFLVGRSGSGKSTLSSLLLNFYAPNKGRVEIDGFSVSNLNSRWLTDNITLVEQTCTLFKDTIRNNILMGKISSGVENVTEEQLNEACQMALLNEVIRDLDEGLDTVVGPNGIALSGGQQQRVALARARVRDTPILILDESVSALDIVLRELVIAAIKKWRVGKTTIILTHEYSQIGKDDYVYLMESGVVAEHGVRKELEQADGLFQRLTSLQDTTVEKLQDGKLEDLPESKPAFKSWEEEQRKTFLNQVGSRVSTQMFSTINPLSFLGQNLEHEVDTREILDRKIQRRRRLGSPEVTETLHTPIEKDLEKGEDKKDADERPDITPILTIIKKMYQSVDQKPILFVGLLFSILNGAVNPIFSYTFSKLLSGIVPQNDDVGSPRYLLKWSLVVIFLALFDGISTFVKEFLLHYSSEIWIFSLRKRAFRAISDQGLSWFGEKTNAPAEVSALLLNDARDLRSLVSQFLGIVSTASILASLGLIWALVSGWKLSLVCIAFLPAFVITSGLYAGFLQSSENEYKNAVAELENQTYETVKGIKTIRVLRLEKYFINKFHERAAELQRVSRKRSILTGMGVAVTSLLTFVVQGTLLYFGMRLVGKGEYTTDMLMQTFVLLIFSIMSCVQLINEIPDISRGQRAATYIFRLLDLEPSKTETIGSVIPEAEEKNIINFDHMNFCYPSLPDHKVLKNLSLNIKQGEHVAVIGESGSGKSTLTLLLTRLFDVPENSLFFEGVDINKIDIKWLRSAIALVDQKATFFDGTIRENITYGLEEVTDSELIDSLKLANIYDFVVSLPEGLDSRIDTSLMSGGQAQRLSIARALVRNPKLLILDECTSALDSEGASKIADLIKNNLKNRKDMTILMITHSEDMMKVSDKVVTMKAGTICEEGSFNELFNRRGELFRIVTAGMEG</sequence>
<dbReference type="SUPFAM" id="SSF52540">
    <property type="entry name" value="P-loop containing nucleoside triphosphate hydrolases"/>
    <property type="match status" value="2"/>
</dbReference>
<dbReference type="Gene3D" id="3.40.50.300">
    <property type="entry name" value="P-loop containing nucleotide triphosphate hydrolases"/>
    <property type="match status" value="2"/>
</dbReference>
<evidence type="ECO:0000256" key="4">
    <source>
        <dbReference type="ARBA" id="ARBA00022741"/>
    </source>
</evidence>
<feature type="compositionally biased region" description="Basic and acidic residues" evidence="8">
    <location>
        <begin position="684"/>
        <end position="700"/>
    </location>
</feature>
<feature type="domain" description="ABC transmembrane type-1" evidence="11">
    <location>
        <begin position="12"/>
        <end position="304"/>
    </location>
</feature>
<dbReference type="SMART" id="SM00382">
    <property type="entry name" value="AAA"/>
    <property type="match status" value="2"/>
</dbReference>
<feature type="domain" description="ABC transporter" evidence="10">
    <location>
        <begin position="351"/>
        <end position="592"/>
    </location>
</feature>
<evidence type="ECO:0000313" key="12">
    <source>
        <dbReference type="EMBL" id="ODQ62892.1"/>
    </source>
</evidence>
<dbReference type="GO" id="GO:0015440">
    <property type="term" value="F:ABC-type peptide transporter activity"/>
    <property type="evidence" value="ECO:0007669"/>
    <property type="project" value="EnsemblFungi"/>
</dbReference>
<dbReference type="RefSeq" id="XP_019042099.1">
    <property type="nucleotide sequence ID" value="XM_019185447.1"/>
</dbReference>
<reference evidence="12 13" key="1">
    <citation type="journal article" date="2016" name="Proc. Natl. Acad. Sci. U.S.A.">
        <title>Comparative genomics of biotechnologically important yeasts.</title>
        <authorList>
            <person name="Riley R."/>
            <person name="Haridas S."/>
            <person name="Wolfe K.H."/>
            <person name="Lopes M.R."/>
            <person name="Hittinger C.T."/>
            <person name="Goeker M."/>
            <person name="Salamov A.A."/>
            <person name="Wisecaver J.H."/>
            <person name="Long T.M."/>
            <person name="Calvey C.H."/>
            <person name="Aerts A.L."/>
            <person name="Barry K.W."/>
            <person name="Choi C."/>
            <person name="Clum A."/>
            <person name="Coughlan A.Y."/>
            <person name="Deshpande S."/>
            <person name="Douglass A.P."/>
            <person name="Hanson S.J."/>
            <person name="Klenk H.-P."/>
            <person name="LaButti K.M."/>
            <person name="Lapidus A."/>
            <person name="Lindquist E.A."/>
            <person name="Lipzen A.M."/>
            <person name="Meier-Kolthoff J.P."/>
            <person name="Ohm R.A."/>
            <person name="Otillar R.P."/>
            <person name="Pangilinan J.L."/>
            <person name="Peng Y."/>
            <person name="Rokas A."/>
            <person name="Rosa C.A."/>
            <person name="Scheuner C."/>
            <person name="Sibirny A.A."/>
            <person name="Slot J.C."/>
            <person name="Stielow J.B."/>
            <person name="Sun H."/>
            <person name="Kurtzman C.P."/>
            <person name="Blackwell M."/>
            <person name="Grigoriev I.V."/>
            <person name="Jeffries T.W."/>
        </authorList>
    </citation>
    <scope>NUCLEOTIDE SEQUENCE [LARGE SCALE GENOMIC DNA]</scope>
    <source>
        <strain evidence="13">ATCC 58044 / CBS 1984 / NCYC 433 / NRRL Y-366-8</strain>
    </source>
</reference>
<comment type="subcellular location">
    <subcellularLocation>
        <location evidence="1">Membrane</location>
        <topology evidence="1">Multi-pass membrane protein</topology>
    </subcellularLocation>
</comment>
<dbReference type="GO" id="GO:0043332">
    <property type="term" value="C:mating projection tip"/>
    <property type="evidence" value="ECO:0007669"/>
    <property type="project" value="EnsemblFungi"/>
</dbReference>
<dbReference type="InterPro" id="IPR011527">
    <property type="entry name" value="ABC1_TM_dom"/>
</dbReference>
<proteinExistence type="predicted"/>
<feature type="transmembrane region" description="Helical" evidence="9">
    <location>
        <begin position="275"/>
        <end position="296"/>
    </location>
</feature>
<dbReference type="OrthoDB" id="6500128at2759"/>
<dbReference type="FunFam" id="3.40.50.300:FF:001471">
    <property type="entry name" value="P-loop containing nucleoside triphosphate hydrolase protein"/>
    <property type="match status" value="1"/>
</dbReference>
<dbReference type="FunFam" id="3.40.50.300:FF:000604">
    <property type="entry name" value="ABC transporter B family member 28"/>
    <property type="match status" value="1"/>
</dbReference>
<feature type="transmembrane region" description="Helical" evidence="9">
    <location>
        <begin position="56"/>
        <end position="76"/>
    </location>
</feature>
<feature type="transmembrane region" description="Helical" evidence="9">
    <location>
        <begin position="238"/>
        <end position="263"/>
    </location>
</feature>
<feature type="transmembrane region" description="Helical" evidence="9">
    <location>
        <begin position="845"/>
        <end position="864"/>
    </location>
</feature>
<dbReference type="InterPro" id="IPR027417">
    <property type="entry name" value="P-loop_NTPase"/>
</dbReference>
<accession>A0A1E3PD58</accession>
<evidence type="ECO:0000256" key="7">
    <source>
        <dbReference type="ARBA" id="ARBA00023136"/>
    </source>
</evidence>
<evidence type="ECO:0000259" key="10">
    <source>
        <dbReference type="PROSITE" id="PS50893"/>
    </source>
</evidence>
<dbReference type="InterPro" id="IPR039421">
    <property type="entry name" value="Type_1_exporter"/>
</dbReference>
<feature type="domain" description="ABC transmembrane type-1" evidence="11">
    <location>
        <begin position="725"/>
        <end position="1013"/>
    </location>
</feature>
<dbReference type="Pfam" id="PF00664">
    <property type="entry name" value="ABC_membrane"/>
    <property type="match status" value="2"/>
</dbReference>
<evidence type="ECO:0000313" key="13">
    <source>
        <dbReference type="Proteomes" id="UP000094112"/>
    </source>
</evidence>
<feature type="transmembrane region" description="Helical" evidence="9">
    <location>
        <begin position="723"/>
        <end position="745"/>
    </location>
</feature>
<dbReference type="PROSITE" id="PS50893">
    <property type="entry name" value="ABC_TRANSPORTER_2"/>
    <property type="match status" value="2"/>
</dbReference>
<dbReference type="GO" id="GO:0016887">
    <property type="term" value="F:ATP hydrolysis activity"/>
    <property type="evidence" value="ECO:0007669"/>
    <property type="project" value="InterPro"/>
</dbReference>
<organism evidence="12 13">
    <name type="scientific">Wickerhamomyces anomalus (strain ATCC 58044 / CBS 1984 / NCYC 433 / NRRL Y-366-8)</name>
    <name type="common">Yeast</name>
    <name type="synonym">Hansenula anomala</name>
    <dbReference type="NCBI Taxonomy" id="683960"/>
    <lineage>
        <taxon>Eukaryota</taxon>
        <taxon>Fungi</taxon>
        <taxon>Dikarya</taxon>
        <taxon>Ascomycota</taxon>
        <taxon>Saccharomycotina</taxon>
        <taxon>Saccharomycetes</taxon>
        <taxon>Phaffomycetales</taxon>
        <taxon>Wickerhamomycetaceae</taxon>
        <taxon>Wickerhamomyces</taxon>
    </lineage>
</organism>
<feature type="transmembrane region" description="Helical" evidence="9">
    <location>
        <begin position="163"/>
        <end position="180"/>
    </location>
</feature>
<feature type="transmembrane region" description="Helical" evidence="9">
    <location>
        <begin position="765"/>
        <end position="785"/>
    </location>
</feature>
<keyword evidence="3 9" id="KW-0812">Transmembrane</keyword>
<dbReference type="PROSITE" id="PS50929">
    <property type="entry name" value="ABC_TM1F"/>
    <property type="match status" value="2"/>
</dbReference>
<dbReference type="PANTHER" id="PTHR43394">
    <property type="entry name" value="ATP-DEPENDENT PERMEASE MDL1, MITOCHONDRIAL"/>
    <property type="match status" value="1"/>
</dbReference>
<dbReference type="Pfam" id="PF00005">
    <property type="entry name" value="ABC_tran"/>
    <property type="match status" value="2"/>
</dbReference>
<keyword evidence="13" id="KW-1185">Reference proteome</keyword>
<dbReference type="GO" id="GO:0015421">
    <property type="term" value="F:ABC-type oligopeptide transporter activity"/>
    <property type="evidence" value="ECO:0007669"/>
    <property type="project" value="TreeGrafter"/>
</dbReference>
<feature type="transmembrane region" description="Helical" evidence="9">
    <location>
        <begin position="949"/>
        <end position="974"/>
    </location>
</feature>
<feature type="region of interest" description="Disordered" evidence="8">
    <location>
        <begin position="673"/>
        <end position="700"/>
    </location>
</feature>
<evidence type="ECO:0000259" key="11">
    <source>
        <dbReference type="PROSITE" id="PS50929"/>
    </source>
</evidence>
<evidence type="ECO:0000256" key="3">
    <source>
        <dbReference type="ARBA" id="ARBA00022692"/>
    </source>
</evidence>
<dbReference type="InterPro" id="IPR017871">
    <property type="entry name" value="ABC_transporter-like_CS"/>
</dbReference>
<dbReference type="GO" id="GO:0005794">
    <property type="term" value="C:Golgi apparatus"/>
    <property type="evidence" value="ECO:0007669"/>
    <property type="project" value="EnsemblFungi"/>
</dbReference>
<feature type="transmembrane region" description="Helical" evidence="9">
    <location>
        <begin position="870"/>
        <end position="891"/>
    </location>
</feature>
<dbReference type="InterPro" id="IPR003439">
    <property type="entry name" value="ABC_transporter-like_ATP-bd"/>
</dbReference>
<dbReference type="InterPro" id="IPR036640">
    <property type="entry name" value="ABC1_TM_sf"/>
</dbReference>
<evidence type="ECO:0000256" key="6">
    <source>
        <dbReference type="ARBA" id="ARBA00022989"/>
    </source>
</evidence>
<evidence type="ECO:0000256" key="5">
    <source>
        <dbReference type="ARBA" id="ARBA00022840"/>
    </source>
</evidence>
<gene>
    <name evidence="12" type="ORF">WICANDRAFT_82831</name>
</gene>
<feature type="domain" description="ABC transporter" evidence="10">
    <location>
        <begin position="1048"/>
        <end position="1285"/>
    </location>
</feature>
<dbReference type="GO" id="GO:0005886">
    <property type="term" value="C:plasma membrane"/>
    <property type="evidence" value="ECO:0007669"/>
    <property type="project" value="EnsemblFungi"/>
</dbReference>
<evidence type="ECO:0000256" key="2">
    <source>
        <dbReference type="ARBA" id="ARBA00022448"/>
    </source>
</evidence>
<dbReference type="SUPFAM" id="SSF90123">
    <property type="entry name" value="ABC transporter transmembrane region"/>
    <property type="match status" value="2"/>
</dbReference>
<evidence type="ECO:0000256" key="8">
    <source>
        <dbReference type="SAM" id="MobiDB-lite"/>
    </source>
</evidence>
<evidence type="ECO:0000256" key="9">
    <source>
        <dbReference type="SAM" id="Phobius"/>
    </source>
</evidence>
<dbReference type="CDD" id="cd18577">
    <property type="entry name" value="ABC_6TM_Pgp_ABCB1_D1_like"/>
    <property type="match status" value="1"/>
</dbReference>
<dbReference type="GO" id="GO:0000770">
    <property type="term" value="P:peptide pheromone export"/>
    <property type="evidence" value="ECO:0007669"/>
    <property type="project" value="EnsemblFungi"/>
</dbReference>
<dbReference type="GO" id="GO:0005743">
    <property type="term" value="C:mitochondrial inner membrane"/>
    <property type="evidence" value="ECO:0007669"/>
    <property type="project" value="TreeGrafter"/>
</dbReference>
<dbReference type="Proteomes" id="UP000094112">
    <property type="component" value="Unassembled WGS sequence"/>
</dbReference>
<dbReference type="GO" id="GO:0090374">
    <property type="term" value="P:oligopeptide export from mitochondrion"/>
    <property type="evidence" value="ECO:0007669"/>
    <property type="project" value="TreeGrafter"/>
</dbReference>
<dbReference type="InterPro" id="IPR003593">
    <property type="entry name" value="AAA+_ATPase"/>
</dbReference>